<feature type="domain" description="Resolvase/invertase-type recombinase catalytic" evidence="2">
    <location>
        <begin position="187"/>
        <end position="323"/>
    </location>
</feature>
<evidence type="ECO:0000259" key="2">
    <source>
        <dbReference type="PROSITE" id="PS51736"/>
    </source>
</evidence>
<dbReference type="CDD" id="cd03768">
    <property type="entry name" value="SR_ResInv"/>
    <property type="match status" value="1"/>
</dbReference>
<keyword evidence="3" id="KW-0614">Plasmid</keyword>
<dbReference type="PANTHER" id="PTHR30461">
    <property type="entry name" value="DNA-INVERTASE FROM LAMBDOID PROPHAGE"/>
    <property type="match status" value="1"/>
</dbReference>
<dbReference type="EMBL" id="CP007792">
    <property type="protein sequence ID" value="AJK70110.1"/>
    <property type="molecule type" value="Genomic_DNA"/>
</dbReference>
<dbReference type="CDD" id="cd00569">
    <property type="entry name" value="HTH_Hin_like"/>
    <property type="match status" value="1"/>
</dbReference>
<dbReference type="HOGENOM" id="CLU_010686_8_3_11"/>
<dbReference type="InterPro" id="IPR009057">
    <property type="entry name" value="Homeodomain-like_sf"/>
</dbReference>
<evidence type="ECO:0000256" key="1">
    <source>
        <dbReference type="ARBA" id="ARBA00009913"/>
    </source>
</evidence>
<dbReference type="Pfam" id="PF02796">
    <property type="entry name" value="HTH_7"/>
    <property type="match status" value="1"/>
</dbReference>
<dbReference type="GO" id="GO:0003677">
    <property type="term" value="F:DNA binding"/>
    <property type="evidence" value="ECO:0007669"/>
    <property type="project" value="InterPro"/>
</dbReference>
<comment type="similarity">
    <text evidence="1">Belongs to the site-specific recombinase resolvase family.</text>
</comment>
<dbReference type="InterPro" id="IPR006120">
    <property type="entry name" value="Resolvase_HTH_dom"/>
</dbReference>
<gene>
    <name evidence="3" type="ORF">B840_12710</name>
</gene>
<protein>
    <submittedName>
        <fullName evidence="3">Putative resolvase</fullName>
    </submittedName>
</protein>
<dbReference type="PANTHER" id="PTHR30461:SF26">
    <property type="entry name" value="RESOLVASE HOMOLOG YNEB"/>
    <property type="match status" value="1"/>
</dbReference>
<dbReference type="GO" id="GO:0000150">
    <property type="term" value="F:DNA strand exchange activity"/>
    <property type="evidence" value="ECO:0007669"/>
    <property type="project" value="InterPro"/>
</dbReference>
<evidence type="ECO:0000313" key="4">
    <source>
        <dbReference type="Proteomes" id="UP000031928"/>
    </source>
</evidence>
<evidence type="ECO:0000313" key="3">
    <source>
        <dbReference type="EMBL" id="AJK70110.1"/>
    </source>
</evidence>
<name>A0A0B6TWZ9_9CORY</name>
<sequence>MARVGTLLDDYGRPADRVQIIRRGKNNTRIKRSTNYGRSWAVEDELVPTGLILDDGGLRFEQHSNNPTHATYRANGIPKARLRVQRVYSTITKAQVYLGDTTWSEVEDFSTKDIVFDGGAGHGWNIPTWHEPIDTDTSLAVGELPREQGREVGERRQESTPVPVPATQVAVAPPAPAALILEASKVQRFSYLRVSSADQNLARQRAMIGDVNKEFIDEVSARSRADRPGLERCIDYLRDHDELHVASIDRLARSLVDLRFIIDAITAKGASVHFIKENLTFSEDSTDPRATLMLGILGSFAEFERTIIRERQAEGIALAKKAGKYKGRKRALSPKKVQEARRRAVAGESKVVIAKDLNVSRATLYRALKSD</sequence>
<dbReference type="InterPro" id="IPR006119">
    <property type="entry name" value="Resolv_N"/>
</dbReference>
<dbReference type="Gene3D" id="3.40.50.1390">
    <property type="entry name" value="Resolvase, N-terminal catalytic domain"/>
    <property type="match status" value="1"/>
</dbReference>
<dbReference type="KEGG" id="cmq:B840_12710"/>
<dbReference type="RefSeq" id="WP_042622793.1">
    <property type="nucleotide sequence ID" value="NZ_CP007792.1"/>
</dbReference>
<keyword evidence="4" id="KW-1185">Reference proteome</keyword>
<dbReference type="AlphaFoldDB" id="A0A0B6TWZ9"/>
<dbReference type="InterPro" id="IPR050639">
    <property type="entry name" value="SSR_resolvase"/>
</dbReference>
<dbReference type="SUPFAM" id="SSF46689">
    <property type="entry name" value="Homeodomain-like"/>
    <property type="match status" value="1"/>
</dbReference>
<proteinExistence type="inferred from homology"/>
<organism evidence="3 4">
    <name type="scientific">Corynebacterium marinum DSM 44953</name>
    <dbReference type="NCBI Taxonomy" id="1224162"/>
    <lineage>
        <taxon>Bacteria</taxon>
        <taxon>Bacillati</taxon>
        <taxon>Actinomycetota</taxon>
        <taxon>Actinomycetes</taxon>
        <taxon>Mycobacteriales</taxon>
        <taxon>Corynebacteriaceae</taxon>
        <taxon>Corynebacterium</taxon>
    </lineage>
</organism>
<reference evidence="3 4" key="1">
    <citation type="submission" date="2014-05" db="EMBL/GenBank/DDBJ databases">
        <title>Complete genome sequence of Corynebacterium marinum DSM 44953.</title>
        <authorList>
            <person name="Schaffert L."/>
            <person name="Albersmeier A."/>
            <person name="Kalinowski J."/>
            <person name="Ruckert C."/>
        </authorList>
    </citation>
    <scope>NUCLEOTIDE SEQUENCE [LARGE SCALE GENOMIC DNA]</scope>
    <source>
        <strain evidence="3 4">DSM 44953</strain>
        <plasmid evidence="3 4">pCmarinum1</plasmid>
    </source>
</reference>
<dbReference type="PROSITE" id="PS51736">
    <property type="entry name" value="RECOMBINASES_3"/>
    <property type="match status" value="1"/>
</dbReference>
<dbReference type="SUPFAM" id="SSF53041">
    <property type="entry name" value="Resolvase-like"/>
    <property type="match status" value="1"/>
</dbReference>
<accession>A0A0B6TWZ9</accession>
<dbReference type="InterPro" id="IPR036162">
    <property type="entry name" value="Resolvase-like_N_sf"/>
</dbReference>
<dbReference type="Gene3D" id="1.10.10.60">
    <property type="entry name" value="Homeodomain-like"/>
    <property type="match status" value="1"/>
</dbReference>
<dbReference type="Proteomes" id="UP000031928">
    <property type="component" value="Plasmid pCmarinum1"/>
</dbReference>
<dbReference type="Pfam" id="PF00239">
    <property type="entry name" value="Resolvase"/>
    <property type="match status" value="1"/>
</dbReference>
<dbReference type="SMART" id="SM00857">
    <property type="entry name" value="Resolvase"/>
    <property type="match status" value="1"/>
</dbReference>
<dbReference type="OrthoDB" id="3405463at2"/>
<geneLocation type="plasmid" evidence="3 4">
    <name>pCmarinum1</name>
</geneLocation>